<feature type="region of interest" description="Disordered" evidence="1">
    <location>
        <begin position="44"/>
        <end position="100"/>
    </location>
</feature>
<dbReference type="EMBL" id="JAHUTJ010074956">
    <property type="protein sequence ID" value="MED6293902.1"/>
    <property type="molecule type" value="Genomic_DNA"/>
</dbReference>
<evidence type="ECO:0000256" key="1">
    <source>
        <dbReference type="SAM" id="MobiDB-lite"/>
    </source>
</evidence>
<sequence length="100" mass="11502">MQVHHDICFMFQGKMEMMAWQSVGGWKGRWWWWSEGESRQRILRSSQETSGRDPEMSSVVNSVNEEAEKFSPGTEHGLNSGFLEGGQQGVSKEHRIKQSN</sequence>
<name>A0ABU7F3V2_9TELE</name>
<evidence type="ECO:0000313" key="2">
    <source>
        <dbReference type="EMBL" id="MED6293902.1"/>
    </source>
</evidence>
<accession>A0ABU7F3V2</accession>
<keyword evidence="3" id="KW-1185">Reference proteome</keyword>
<dbReference type="Proteomes" id="UP001352852">
    <property type="component" value="Unassembled WGS sequence"/>
</dbReference>
<proteinExistence type="predicted"/>
<reference evidence="2 3" key="1">
    <citation type="submission" date="2021-06" db="EMBL/GenBank/DDBJ databases">
        <authorList>
            <person name="Palmer J.M."/>
        </authorList>
    </citation>
    <scope>NUCLEOTIDE SEQUENCE [LARGE SCALE GENOMIC DNA]</scope>
    <source>
        <strain evidence="2 3">CL_MEX2019</strain>
        <tissue evidence="2">Muscle</tissue>
    </source>
</reference>
<comment type="caution">
    <text evidence="2">The sequence shown here is derived from an EMBL/GenBank/DDBJ whole genome shotgun (WGS) entry which is preliminary data.</text>
</comment>
<protein>
    <submittedName>
        <fullName evidence="2">Uncharacterized protein</fullName>
    </submittedName>
</protein>
<evidence type="ECO:0000313" key="3">
    <source>
        <dbReference type="Proteomes" id="UP001352852"/>
    </source>
</evidence>
<organism evidence="2 3">
    <name type="scientific">Characodon lateralis</name>
    <dbReference type="NCBI Taxonomy" id="208331"/>
    <lineage>
        <taxon>Eukaryota</taxon>
        <taxon>Metazoa</taxon>
        <taxon>Chordata</taxon>
        <taxon>Craniata</taxon>
        <taxon>Vertebrata</taxon>
        <taxon>Euteleostomi</taxon>
        <taxon>Actinopterygii</taxon>
        <taxon>Neopterygii</taxon>
        <taxon>Teleostei</taxon>
        <taxon>Neoteleostei</taxon>
        <taxon>Acanthomorphata</taxon>
        <taxon>Ovalentaria</taxon>
        <taxon>Atherinomorphae</taxon>
        <taxon>Cyprinodontiformes</taxon>
        <taxon>Goodeidae</taxon>
        <taxon>Characodon</taxon>
    </lineage>
</organism>
<gene>
    <name evidence="2" type="ORF">CHARACLAT_015293</name>
</gene>